<reference evidence="1 2" key="1">
    <citation type="journal article" date="2006" name="Proc. Natl. Acad. Sci. U.S.A.">
        <title>Burkholderia xenovorans LB400 harbors a multi-replicon, 9.73-Mbp genome shaped for versatility.</title>
        <authorList>
            <person name="Chain P.S."/>
            <person name="Denef V.J."/>
            <person name="Konstantinidis K.T."/>
            <person name="Vergez L.M."/>
            <person name="Agullo L."/>
            <person name="Reyes V.L."/>
            <person name="Hauser L."/>
            <person name="Cordova M."/>
            <person name="Gomez L."/>
            <person name="Gonzalez M."/>
            <person name="Land M."/>
            <person name="Lao V."/>
            <person name="Larimer F."/>
            <person name="LiPuma J.J."/>
            <person name="Mahenthiralingam E."/>
            <person name="Malfatti S.A."/>
            <person name="Marx C.J."/>
            <person name="Parnell J.J."/>
            <person name="Ramette A."/>
            <person name="Richardson P."/>
            <person name="Seeger M."/>
            <person name="Smith D."/>
            <person name="Spilker T."/>
            <person name="Sul W.J."/>
            <person name="Tsoi T.V."/>
            <person name="Ulrich L.E."/>
            <person name="Zhulin I.B."/>
            <person name="Tiedje J.M."/>
        </authorList>
    </citation>
    <scope>NUCLEOTIDE SEQUENCE [LARGE SCALE GENOMIC DNA]</scope>
    <source>
        <strain evidence="1 2">LB400</strain>
    </source>
</reference>
<dbReference type="EMBL" id="CP000271">
    <property type="protein sequence ID" value="ABE34044.1"/>
    <property type="molecule type" value="Genomic_DNA"/>
</dbReference>
<proteinExistence type="predicted"/>
<dbReference type="Proteomes" id="UP000001817">
    <property type="component" value="Chromosome 2"/>
</dbReference>
<dbReference type="STRING" id="266265.Bxe_B1930"/>
<dbReference type="KEGG" id="bxe:Bxe_B1930"/>
<gene>
    <name evidence="1" type="ORF">Bxe_B1930</name>
</gene>
<evidence type="ECO:0000313" key="1">
    <source>
        <dbReference type="EMBL" id="ABE34044.1"/>
    </source>
</evidence>
<organism evidence="1 2">
    <name type="scientific">Paraburkholderia xenovorans (strain LB400)</name>
    <dbReference type="NCBI Taxonomy" id="266265"/>
    <lineage>
        <taxon>Bacteria</taxon>
        <taxon>Pseudomonadati</taxon>
        <taxon>Pseudomonadota</taxon>
        <taxon>Betaproteobacteria</taxon>
        <taxon>Burkholderiales</taxon>
        <taxon>Burkholderiaceae</taxon>
        <taxon>Paraburkholderia</taxon>
    </lineage>
</organism>
<evidence type="ECO:0000313" key="2">
    <source>
        <dbReference type="Proteomes" id="UP000001817"/>
    </source>
</evidence>
<protein>
    <submittedName>
        <fullName evidence="1">Uncharacterized protein</fullName>
    </submittedName>
</protein>
<sequence length="99" mass="10960">MTSAGHDPAFTTGPTIRMDSSNLLPEGCGSMDRARHRQVENVPTAIHCRFDNNLSIVFLPSQGVRSQFEQWLPRGLDKTCVSYVSPHINCVLRVDTTAC</sequence>
<keyword evidence="2" id="KW-1185">Reference proteome</keyword>
<dbReference type="AlphaFoldDB" id="Q13PE5"/>
<name>Q13PE5_PARXL</name>
<accession>Q13PE5</accession>